<sequence length="439" mass="54098">MAGHYLVLLLVTLVSSVYACRKSSEEAKKETEMKENLHRIRREAGLQNLVYKTPRHPLEQDGNIAKSFPMTVWDNVDSWKSFIQIKRRRKRGDFDHTLGDKSRYNVQNKGRWIEWRRRQHSTFMKEYWRYHRDENTSRYNQHKKYLVDFWARRKLDGITERQKKISEGLKRSWGRERKNGALRRIAFSKRMKNYWNQLNEAFRGPSRGEDHAELIKAHLKKLKLEGQTHCNETAELEKRYWNETNPEVWRKLGNRIEQYWKQQQLDGKPDVFRMLSEQKKEFWRILKEEGKTDMLKKMSDKKKEYWNRMNSTQRRRENLKFLRRISRWNQNKTNKGRITANEAMSKMKQDYWKRQKEEGGTKFEQFRKKMSNIRKEFWRKKKKQLANKVPDGNQTYLERFKEKMRKLHKDLWRKKKEERKREDELIKKMMQRRNNQTNI</sequence>
<organism evidence="2">
    <name type="scientific">Cacopsylla melanoneura</name>
    <dbReference type="NCBI Taxonomy" id="428564"/>
    <lineage>
        <taxon>Eukaryota</taxon>
        <taxon>Metazoa</taxon>
        <taxon>Ecdysozoa</taxon>
        <taxon>Arthropoda</taxon>
        <taxon>Hexapoda</taxon>
        <taxon>Insecta</taxon>
        <taxon>Pterygota</taxon>
        <taxon>Neoptera</taxon>
        <taxon>Paraneoptera</taxon>
        <taxon>Hemiptera</taxon>
        <taxon>Sternorrhyncha</taxon>
        <taxon>Psylloidea</taxon>
        <taxon>Psyllidae</taxon>
        <taxon>Psyllinae</taxon>
        <taxon>Cacopsylla</taxon>
    </lineage>
</organism>
<evidence type="ECO:0000256" key="1">
    <source>
        <dbReference type="SAM" id="SignalP"/>
    </source>
</evidence>
<accession>A0A8D8T2X9</accession>
<dbReference type="EMBL" id="HBUF01245913">
    <property type="protein sequence ID" value="CAG6678457.1"/>
    <property type="molecule type" value="Transcribed_RNA"/>
</dbReference>
<proteinExistence type="predicted"/>
<keyword evidence="1" id="KW-0732">Signal</keyword>
<evidence type="ECO:0000313" key="2">
    <source>
        <dbReference type="EMBL" id="CAG6678457.1"/>
    </source>
</evidence>
<protein>
    <submittedName>
        <fullName evidence="2">Uncharacterized protein</fullName>
    </submittedName>
</protein>
<feature type="signal peptide" evidence="1">
    <location>
        <begin position="1"/>
        <end position="19"/>
    </location>
</feature>
<dbReference type="AlphaFoldDB" id="A0A8D8T2X9"/>
<feature type="chain" id="PRO_5034912859" evidence="1">
    <location>
        <begin position="20"/>
        <end position="439"/>
    </location>
</feature>
<name>A0A8D8T2X9_9HEMI</name>
<reference evidence="2" key="1">
    <citation type="submission" date="2021-05" db="EMBL/GenBank/DDBJ databases">
        <authorList>
            <person name="Alioto T."/>
            <person name="Alioto T."/>
            <person name="Gomez Garrido J."/>
        </authorList>
    </citation>
    <scope>NUCLEOTIDE SEQUENCE</scope>
</reference>